<dbReference type="AlphaFoldDB" id="A0A3E3HVQ6"/>
<name>A0A3E3HVQ6_9FIRM</name>
<evidence type="ECO:0000313" key="2">
    <source>
        <dbReference type="EMBL" id="RGE55906.1"/>
    </source>
</evidence>
<evidence type="ECO:0000313" key="3">
    <source>
        <dbReference type="Proteomes" id="UP000260812"/>
    </source>
</evidence>
<accession>A0A3E3HVQ6</accession>
<dbReference type="EMBL" id="QVLV01000034">
    <property type="protein sequence ID" value="RGE55906.1"/>
    <property type="molecule type" value="Genomic_DNA"/>
</dbReference>
<comment type="caution">
    <text evidence="2">The sequence shown here is derived from an EMBL/GenBank/DDBJ whole genome shotgun (WGS) entry which is preliminary data.</text>
</comment>
<reference evidence="2" key="1">
    <citation type="submission" date="2018-08" db="EMBL/GenBank/DDBJ databases">
        <title>A genome reference for cultivated species of the human gut microbiota.</title>
        <authorList>
            <person name="Zou Y."/>
            <person name="Xue W."/>
            <person name="Luo G."/>
        </authorList>
    </citation>
    <scope>NUCLEOTIDE SEQUENCE [LARGE SCALE GENOMIC DNA]</scope>
    <source>
        <strain evidence="2">TF05-5AC</strain>
    </source>
</reference>
<sequence length="160" mass="17592">MPLIKCPRCGSPISNKAVQCPNCGLQFSPNTGTFSKDALTHKVIPICPECGSHDIFYTTAKEPIPLDMGTVILYIVLALTCCGLFVLIPIMLSPKERTVTYATCKTCGYHWNTAEHNMVTNKKIILSKENKKKELIIGVLSIAISLAIIIVCILVYNNYS</sequence>
<protein>
    <submittedName>
        <fullName evidence="2">Zinc-ribbon domain-containing protein</fullName>
    </submittedName>
</protein>
<keyword evidence="1" id="KW-0812">Transmembrane</keyword>
<feature type="transmembrane region" description="Helical" evidence="1">
    <location>
        <begin position="135"/>
        <end position="156"/>
    </location>
</feature>
<dbReference type="RefSeq" id="WP_117545800.1">
    <property type="nucleotide sequence ID" value="NZ_QVLV01000034.1"/>
</dbReference>
<keyword evidence="3" id="KW-1185">Reference proteome</keyword>
<feature type="transmembrane region" description="Helical" evidence="1">
    <location>
        <begin position="71"/>
        <end position="92"/>
    </location>
</feature>
<dbReference type="SUPFAM" id="SSF144020">
    <property type="entry name" value="FdhE-like"/>
    <property type="match status" value="1"/>
</dbReference>
<dbReference type="InterPro" id="IPR024064">
    <property type="entry name" value="FdhE-like_sf"/>
</dbReference>
<evidence type="ECO:0000256" key="1">
    <source>
        <dbReference type="SAM" id="Phobius"/>
    </source>
</evidence>
<keyword evidence="1" id="KW-1133">Transmembrane helix</keyword>
<organism evidence="2 3">
    <name type="scientific">Eisenbergiella massiliensis</name>
    <dbReference type="NCBI Taxonomy" id="1720294"/>
    <lineage>
        <taxon>Bacteria</taxon>
        <taxon>Bacillati</taxon>
        <taxon>Bacillota</taxon>
        <taxon>Clostridia</taxon>
        <taxon>Lachnospirales</taxon>
        <taxon>Lachnospiraceae</taxon>
        <taxon>Eisenbergiella</taxon>
    </lineage>
</organism>
<dbReference type="GeneID" id="97990409"/>
<dbReference type="Proteomes" id="UP000260812">
    <property type="component" value="Unassembled WGS sequence"/>
</dbReference>
<proteinExistence type="predicted"/>
<gene>
    <name evidence="2" type="ORF">DXC51_27050</name>
</gene>
<keyword evidence="1" id="KW-0472">Membrane</keyword>